<dbReference type="Pfam" id="PF05996">
    <property type="entry name" value="Fe_bilin_red"/>
    <property type="match status" value="1"/>
</dbReference>
<dbReference type="InterPro" id="IPR009249">
    <property type="entry name" value="Ferredoxin-dep_bilin_Rdtase"/>
</dbReference>
<organism evidence="3 4">
    <name type="scientific">Rhynchospora breviuscula</name>
    <dbReference type="NCBI Taxonomy" id="2022672"/>
    <lineage>
        <taxon>Eukaryota</taxon>
        <taxon>Viridiplantae</taxon>
        <taxon>Streptophyta</taxon>
        <taxon>Embryophyta</taxon>
        <taxon>Tracheophyta</taxon>
        <taxon>Spermatophyta</taxon>
        <taxon>Magnoliopsida</taxon>
        <taxon>Liliopsida</taxon>
        <taxon>Poales</taxon>
        <taxon>Cyperaceae</taxon>
        <taxon>Cyperoideae</taxon>
        <taxon>Rhynchosporeae</taxon>
        <taxon>Rhynchospora</taxon>
    </lineage>
</organism>
<evidence type="ECO:0000256" key="1">
    <source>
        <dbReference type="ARBA" id="ARBA00006908"/>
    </source>
</evidence>
<evidence type="ECO:0000313" key="4">
    <source>
        <dbReference type="Proteomes" id="UP001151287"/>
    </source>
</evidence>
<dbReference type="GO" id="GO:0051743">
    <property type="term" value="F:red chlorophyll catabolite reductase activity"/>
    <property type="evidence" value="ECO:0007669"/>
    <property type="project" value="InterPro"/>
</dbReference>
<name>A0A9Q0CKR3_9POAL</name>
<dbReference type="PANTHER" id="PTHR34557:SF1">
    <property type="entry name" value="PHYTOCHROMOBILIN:FERREDOXIN OXIDOREDUCTASE, CHLOROPLASTIC"/>
    <property type="match status" value="1"/>
</dbReference>
<dbReference type="GO" id="GO:0050619">
    <property type="term" value="F:phytochromobilin:ferredoxin oxidoreductase activity"/>
    <property type="evidence" value="ECO:0007669"/>
    <property type="project" value="TreeGrafter"/>
</dbReference>
<dbReference type="GO" id="GO:0050897">
    <property type="term" value="F:cobalt ion binding"/>
    <property type="evidence" value="ECO:0007669"/>
    <property type="project" value="InterPro"/>
</dbReference>
<dbReference type="EMBL" id="JAMQYH010000003">
    <property type="protein sequence ID" value="KAJ1695738.1"/>
    <property type="molecule type" value="Genomic_DNA"/>
</dbReference>
<dbReference type="OrthoDB" id="496703at2759"/>
<comment type="similarity">
    <text evidence="1">Belongs to the HY2 family.</text>
</comment>
<keyword evidence="2" id="KW-0560">Oxidoreductase</keyword>
<evidence type="ECO:0000313" key="3">
    <source>
        <dbReference type="EMBL" id="KAJ1695738.1"/>
    </source>
</evidence>
<keyword evidence="4" id="KW-1185">Reference proteome</keyword>
<dbReference type="GO" id="GO:0010024">
    <property type="term" value="P:phytochromobilin biosynthetic process"/>
    <property type="evidence" value="ECO:0007669"/>
    <property type="project" value="InterPro"/>
</dbReference>
<evidence type="ECO:0000256" key="2">
    <source>
        <dbReference type="ARBA" id="ARBA00023002"/>
    </source>
</evidence>
<dbReference type="PANTHER" id="PTHR34557">
    <property type="entry name" value="PHYTOCHROMOBILIN:FERREDOXIN OXIDOREDUCTASE, CHLOROPLASTIC"/>
    <property type="match status" value="1"/>
</dbReference>
<protein>
    <recommendedName>
        <fullName evidence="5">Phytochromobilin:ferredoxin oxidoreductase, chloroplastic</fullName>
    </recommendedName>
</protein>
<gene>
    <name evidence="3" type="ORF">LUZ63_012436</name>
</gene>
<accession>A0A9Q0CKR3</accession>
<evidence type="ECO:0008006" key="5">
    <source>
        <dbReference type="Google" id="ProtNLM"/>
    </source>
</evidence>
<reference evidence="3" key="1">
    <citation type="journal article" date="2022" name="Cell">
        <title>Repeat-based holocentromeres influence genome architecture and karyotype evolution.</title>
        <authorList>
            <person name="Hofstatter P.G."/>
            <person name="Thangavel G."/>
            <person name="Lux T."/>
            <person name="Neumann P."/>
            <person name="Vondrak T."/>
            <person name="Novak P."/>
            <person name="Zhang M."/>
            <person name="Costa L."/>
            <person name="Castellani M."/>
            <person name="Scott A."/>
            <person name="Toegelov H."/>
            <person name="Fuchs J."/>
            <person name="Mata-Sucre Y."/>
            <person name="Dias Y."/>
            <person name="Vanzela A.L.L."/>
            <person name="Huettel B."/>
            <person name="Almeida C.C.S."/>
            <person name="Simkova H."/>
            <person name="Souza G."/>
            <person name="Pedrosa-Harand A."/>
            <person name="Macas J."/>
            <person name="Mayer K.F.X."/>
            <person name="Houben A."/>
            <person name="Marques A."/>
        </authorList>
    </citation>
    <scope>NUCLEOTIDE SEQUENCE</scope>
    <source>
        <strain evidence="3">RhyBre1mFocal</strain>
    </source>
</reference>
<dbReference type="AlphaFoldDB" id="A0A9Q0CKR3"/>
<dbReference type="Gene3D" id="3.40.1500.20">
    <property type="match status" value="1"/>
</dbReference>
<dbReference type="Proteomes" id="UP001151287">
    <property type="component" value="Unassembled WGS sequence"/>
</dbReference>
<comment type="caution">
    <text evidence="3">The sequence shown here is derived from an EMBL/GenBank/DDBJ whole genome shotgun (WGS) entry which is preliminary data.</text>
</comment>
<proteinExistence type="inferred from homology"/>
<sequence length="320" mass="36878">MSCFLSLPSSKRERRESEKLSICSNSRYAMDLSTLSYQKFVQFALEQTKLRTTLTPLPSQEKFKSLKANDNKSVLNVVSFCAPKIRLLRSLTIEDSQSMLVLDFAAFSKPEYDAPIFCANAFTTPSRSIVVLDLNPLYDVTIHPDYKEKYYKKLMPLSEKYSELLPWGGKLTSESLKFFSPIVIWTTVASSQLVHDVLFSAFMDYFKAWLELIDEATDEKDESLVLLNREAQHRYLTWRAEKDPGYSILKKLFGETLAKDLVRQFLFDGVDSLGSKTFLDYFPEYRLENGTVNKKRSMVGKSYDTRPWNSAGEFIADQYE</sequence>